<accession>F2F2I1</accession>
<reference evidence="2 3" key="2">
    <citation type="journal article" date="2012" name="J. Biosci. Bioeng.">
        <title>Complete genome sequence and characterization of the N-acylhomoserine lactone-degrading gene of the potato leaf-associated Solibacillus silvestris.</title>
        <authorList>
            <person name="Morohoshi T."/>
            <person name="Tominaga Y."/>
            <person name="Someya N."/>
            <person name="Ikeda T."/>
        </authorList>
    </citation>
    <scope>NUCLEOTIDE SEQUENCE [LARGE SCALE GENOMIC DNA]</scope>
    <source>
        <strain evidence="2 3">StLB046</strain>
    </source>
</reference>
<protein>
    <submittedName>
        <fullName evidence="2">Predicted ATPase</fullName>
    </submittedName>
</protein>
<name>F2F2I1_SOLSS</name>
<organism evidence="2 3">
    <name type="scientific">Solibacillus silvestris (strain StLB046)</name>
    <name type="common">Bacillus silvestris</name>
    <dbReference type="NCBI Taxonomy" id="1002809"/>
    <lineage>
        <taxon>Bacteria</taxon>
        <taxon>Bacillati</taxon>
        <taxon>Bacillota</taxon>
        <taxon>Bacilli</taxon>
        <taxon>Bacillales</taxon>
        <taxon>Caryophanaceae</taxon>
        <taxon>Solibacillus</taxon>
    </lineage>
</organism>
<evidence type="ECO:0000313" key="3">
    <source>
        <dbReference type="Proteomes" id="UP000006691"/>
    </source>
</evidence>
<keyword evidence="1" id="KW-0175">Coiled coil</keyword>
<evidence type="ECO:0000313" key="2">
    <source>
        <dbReference type="EMBL" id="BAK15819.1"/>
    </source>
</evidence>
<dbReference type="AlphaFoldDB" id="F2F2I1"/>
<dbReference type="KEGG" id="siv:SSIL_1396"/>
<keyword evidence="3" id="KW-1185">Reference proteome</keyword>
<feature type="coiled-coil region" evidence="1">
    <location>
        <begin position="34"/>
        <end position="89"/>
    </location>
</feature>
<proteinExistence type="predicted"/>
<sequence>MTNHFGYDEDFYNEPNEFEMQIAEFKASLLASVRNEYKQKMETLLKENADLQEVKKNFEAIKRDFANKERQLEIERNDLERKVRRERLSQLTKDLQVIMYKAYPEHVQGSKCDKCDAQRRIHYKTPLGKDATEKCECAASTRVYKPKEYIKVEFNIRDGMRAWYEINNFDSNDEYGRFDSSSQFAKAVYKEDMPYESIESYSTFFKTKEECQKYCDYLNSKGDE</sequence>
<evidence type="ECO:0000256" key="1">
    <source>
        <dbReference type="SAM" id="Coils"/>
    </source>
</evidence>
<reference evidence="3" key="1">
    <citation type="submission" date="2011-04" db="EMBL/GenBank/DDBJ databases">
        <title>Genome sequence of Solibacillus silvestris StLB046.</title>
        <authorList>
            <person name="Morohoshi T."/>
            <person name="Someya N."/>
            <person name="Ikeda T."/>
        </authorList>
    </citation>
    <scope>NUCLEOTIDE SEQUENCE [LARGE SCALE GENOMIC DNA]</scope>
    <source>
        <strain evidence="3">StLB046</strain>
    </source>
</reference>
<dbReference type="RefSeq" id="WP_014823272.1">
    <property type="nucleotide sequence ID" value="NC_018065.1"/>
</dbReference>
<dbReference type="PATRIC" id="fig|1002809.3.peg.1407"/>
<dbReference type="Proteomes" id="UP000006691">
    <property type="component" value="Chromosome"/>
</dbReference>
<dbReference type="EMBL" id="AP012157">
    <property type="protein sequence ID" value="BAK15819.1"/>
    <property type="molecule type" value="Genomic_DNA"/>
</dbReference>
<gene>
    <name evidence="2" type="ordered locus">SSIL_1396</name>
</gene>
<dbReference type="HOGENOM" id="CLU_1234341_0_0_9"/>